<keyword evidence="7 8" id="KW-0472">Membrane</keyword>
<comment type="similarity">
    <text evidence="2 8">Belongs to the 4-toluene sulfonate uptake permease (TSUP) (TC 2.A.102) family.</text>
</comment>
<comment type="caution">
    <text evidence="9">The sequence shown here is derived from an EMBL/GenBank/DDBJ whole genome shotgun (WGS) entry which is preliminary data.</text>
</comment>
<comment type="subcellular location">
    <subcellularLocation>
        <location evidence="1 8">Cell membrane</location>
        <topology evidence="1 8">Multi-pass membrane protein</topology>
    </subcellularLocation>
</comment>
<feature type="transmembrane region" description="Helical" evidence="8">
    <location>
        <begin position="226"/>
        <end position="244"/>
    </location>
</feature>
<keyword evidence="6 8" id="KW-1133">Transmembrane helix</keyword>
<feature type="transmembrane region" description="Helical" evidence="8">
    <location>
        <begin position="6"/>
        <end position="26"/>
    </location>
</feature>
<reference evidence="9 10" key="1">
    <citation type="submission" date="2022-10" db="EMBL/GenBank/DDBJ databases">
        <title>Roseococcus glaciei nov., sp. nov., isolated from glacier.</title>
        <authorList>
            <person name="Liu Q."/>
            <person name="Xin Y.-H."/>
        </authorList>
    </citation>
    <scope>NUCLEOTIDE SEQUENCE [LARGE SCALE GENOMIC DNA]</scope>
    <source>
        <strain evidence="9 10">MDT2-1-1</strain>
    </source>
</reference>
<gene>
    <name evidence="9" type="ORF">OF850_02895</name>
</gene>
<protein>
    <recommendedName>
        <fullName evidence="8">Probable membrane transporter protein</fullName>
    </recommendedName>
</protein>
<evidence type="ECO:0000256" key="5">
    <source>
        <dbReference type="ARBA" id="ARBA00022692"/>
    </source>
</evidence>
<organism evidence="9 10">
    <name type="scientific">Sabulicella glaciei</name>
    <dbReference type="NCBI Taxonomy" id="2984948"/>
    <lineage>
        <taxon>Bacteria</taxon>
        <taxon>Pseudomonadati</taxon>
        <taxon>Pseudomonadota</taxon>
        <taxon>Alphaproteobacteria</taxon>
        <taxon>Acetobacterales</taxon>
        <taxon>Acetobacteraceae</taxon>
        <taxon>Sabulicella</taxon>
    </lineage>
</organism>
<accession>A0ABT3NRT6</accession>
<feature type="transmembrane region" description="Helical" evidence="8">
    <location>
        <begin position="73"/>
        <end position="96"/>
    </location>
</feature>
<evidence type="ECO:0000313" key="10">
    <source>
        <dbReference type="Proteomes" id="UP001526430"/>
    </source>
</evidence>
<sequence length="249" mass="26282">MLITDPFFYALAVPAFLLTGISKGGFASGAGNTGVPLMSIAIPAPDAAGIALPVLCAMDISAVRAWWGRWDRGVLLSLLPGAVIGMALGTLVFGTLSDRSVKLVIGMMTLAFLARSLLASGEAPARAPSRVKAFFSSSASGVTSFIAHAGGPPLAIYLFPLRLPRQTLAATTAVFFAFVNYAKLVPYGFLGVLSVQNLLTSLVLLPLAPLGIRIGVVLAQRMSDRIFYRVVHVLLFLTSLHLIWEGGLR</sequence>
<evidence type="ECO:0000256" key="8">
    <source>
        <dbReference type="RuleBase" id="RU363041"/>
    </source>
</evidence>
<feature type="transmembrane region" description="Helical" evidence="8">
    <location>
        <begin position="141"/>
        <end position="160"/>
    </location>
</feature>
<evidence type="ECO:0000313" key="9">
    <source>
        <dbReference type="EMBL" id="MCW8084563.1"/>
    </source>
</evidence>
<evidence type="ECO:0000256" key="1">
    <source>
        <dbReference type="ARBA" id="ARBA00004651"/>
    </source>
</evidence>
<dbReference type="Proteomes" id="UP001526430">
    <property type="component" value="Unassembled WGS sequence"/>
</dbReference>
<dbReference type="EMBL" id="JAPFQI010000001">
    <property type="protein sequence ID" value="MCW8084563.1"/>
    <property type="molecule type" value="Genomic_DNA"/>
</dbReference>
<name>A0ABT3NRT6_9PROT</name>
<evidence type="ECO:0000256" key="7">
    <source>
        <dbReference type="ARBA" id="ARBA00023136"/>
    </source>
</evidence>
<dbReference type="RefSeq" id="WP_301588204.1">
    <property type="nucleotide sequence ID" value="NZ_JAPFQI010000001.1"/>
</dbReference>
<evidence type="ECO:0000256" key="6">
    <source>
        <dbReference type="ARBA" id="ARBA00022989"/>
    </source>
</evidence>
<keyword evidence="3" id="KW-0813">Transport</keyword>
<feature type="transmembrane region" description="Helical" evidence="8">
    <location>
        <begin position="47"/>
        <end position="67"/>
    </location>
</feature>
<feature type="transmembrane region" description="Helical" evidence="8">
    <location>
        <begin position="167"/>
        <end position="186"/>
    </location>
</feature>
<dbReference type="Pfam" id="PF01925">
    <property type="entry name" value="TauE"/>
    <property type="match status" value="1"/>
</dbReference>
<proteinExistence type="inferred from homology"/>
<evidence type="ECO:0000256" key="4">
    <source>
        <dbReference type="ARBA" id="ARBA00022475"/>
    </source>
</evidence>
<dbReference type="PANTHER" id="PTHR30269">
    <property type="entry name" value="TRANSMEMBRANE PROTEIN YFCA"/>
    <property type="match status" value="1"/>
</dbReference>
<evidence type="ECO:0000256" key="3">
    <source>
        <dbReference type="ARBA" id="ARBA00022448"/>
    </source>
</evidence>
<dbReference type="InterPro" id="IPR002781">
    <property type="entry name" value="TM_pro_TauE-like"/>
</dbReference>
<evidence type="ECO:0000256" key="2">
    <source>
        <dbReference type="ARBA" id="ARBA00009142"/>
    </source>
</evidence>
<dbReference type="PANTHER" id="PTHR30269:SF37">
    <property type="entry name" value="MEMBRANE TRANSPORTER PROTEIN"/>
    <property type="match status" value="1"/>
</dbReference>
<keyword evidence="5 8" id="KW-0812">Transmembrane</keyword>
<keyword evidence="10" id="KW-1185">Reference proteome</keyword>
<keyword evidence="4 8" id="KW-1003">Cell membrane</keyword>
<dbReference type="InterPro" id="IPR052017">
    <property type="entry name" value="TSUP"/>
</dbReference>
<feature type="transmembrane region" description="Helical" evidence="8">
    <location>
        <begin position="198"/>
        <end position="219"/>
    </location>
</feature>